<dbReference type="NCBIfam" id="TIGR02530">
    <property type="entry name" value="flg_new"/>
    <property type="match status" value="1"/>
</dbReference>
<keyword evidence="2" id="KW-1185">Reference proteome</keyword>
<gene>
    <name evidence="1" type="ORF">J2Z66_002940</name>
</gene>
<evidence type="ECO:0000313" key="2">
    <source>
        <dbReference type="Proteomes" id="UP001519287"/>
    </source>
</evidence>
<dbReference type="EMBL" id="JAGGLB010000008">
    <property type="protein sequence ID" value="MBP1991333.1"/>
    <property type="molecule type" value="Genomic_DNA"/>
</dbReference>
<protein>
    <submittedName>
        <fullName evidence="1">Flagellar operon protein</fullName>
    </submittedName>
</protein>
<keyword evidence="1" id="KW-0969">Cilium</keyword>
<dbReference type="InterPro" id="IPR013367">
    <property type="entry name" value="Flagellar_put"/>
</dbReference>
<keyword evidence="1" id="KW-0282">Flagellum</keyword>
<dbReference type="Pfam" id="PF12611">
    <property type="entry name" value="Flagellar_put"/>
    <property type="match status" value="1"/>
</dbReference>
<evidence type="ECO:0000313" key="1">
    <source>
        <dbReference type="EMBL" id="MBP1991333.1"/>
    </source>
</evidence>
<proteinExistence type="predicted"/>
<organism evidence="1 2">
    <name type="scientific">Paenibacillus eucommiae</name>
    <dbReference type="NCBI Taxonomy" id="1355755"/>
    <lineage>
        <taxon>Bacteria</taxon>
        <taxon>Bacillati</taxon>
        <taxon>Bacillota</taxon>
        <taxon>Bacilli</taxon>
        <taxon>Bacillales</taxon>
        <taxon>Paenibacillaceae</taxon>
        <taxon>Paenibacillus</taxon>
    </lineage>
</organism>
<keyword evidence="1" id="KW-0966">Cell projection</keyword>
<dbReference type="Proteomes" id="UP001519287">
    <property type="component" value="Unassembled WGS sequence"/>
</dbReference>
<reference evidence="1 2" key="1">
    <citation type="submission" date="2021-03" db="EMBL/GenBank/DDBJ databases">
        <title>Genomic Encyclopedia of Type Strains, Phase IV (KMG-IV): sequencing the most valuable type-strain genomes for metagenomic binning, comparative biology and taxonomic classification.</title>
        <authorList>
            <person name="Goeker M."/>
        </authorList>
    </citation>
    <scope>NUCLEOTIDE SEQUENCE [LARGE SCALE GENOMIC DNA]</scope>
    <source>
        <strain evidence="1 2">DSM 26048</strain>
    </source>
</reference>
<name>A0ABS4IV06_9BACL</name>
<sequence>MERISIGQLYPSAGTPVSARKAPIQATVPQAGKPSFENLLQNQLQNQKSQIVRLSHHAEVRLEQRGIELQPEQLSKIESAIDQAASKGAKDALMLLEGMALIVNIPNRTIVTAIDGKALKDNVFTKIDSAVIIS</sequence>
<comment type="caution">
    <text evidence="1">The sequence shown here is derived from an EMBL/GenBank/DDBJ whole genome shotgun (WGS) entry which is preliminary data.</text>
</comment>
<accession>A0ABS4IV06</accession>